<organism evidence="6 7">
    <name type="scientific">Fusarium duplospermum</name>
    <dbReference type="NCBI Taxonomy" id="1325734"/>
    <lineage>
        <taxon>Eukaryota</taxon>
        <taxon>Fungi</taxon>
        <taxon>Dikarya</taxon>
        <taxon>Ascomycota</taxon>
        <taxon>Pezizomycotina</taxon>
        <taxon>Sordariomycetes</taxon>
        <taxon>Hypocreomycetidae</taxon>
        <taxon>Hypocreales</taxon>
        <taxon>Nectriaceae</taxon>
        <taxon>Fusarium</taxon>
        <taxon>Fusarium solani species complex</taxon>
    </lineage>
</organism>
<dbReference type="GO" id="GO:0000324">
    <property type="term" value="C:fungal-type vacuole"/>
    <property type="evidence" value="ECO:0007669"/>
    <property type="project" value="TreeGrafter"/>
</dbReference>
<evidence type="ECO:0008006" key="8">
    <source>
        <dbReference type="Google" id="ProtNLM"/>
    </source>
</evidence>
<reference evidence="6 7" key="1">
    <citation type="submission" date="2017-06" db="EMBL/GenBank/DDBJ databases">
        <title>Comparative genomic analysis of Ambrosia Fusariam Clade fungi.</title>
        <authorList>
            <person name="Stajich J.E."/>
            <person name="Carrillo J."/>
            <person name="Kijimoto T."/>
            <person name="Eskalen A."/>
            <person name="O'Donnell K."/>
            <person name="Kasson M."/>
        </authorList>
    </citation>
    <scope>NUCLEOTIDE SEQUENCE [LARGE SCALE GENOMIC DNA]</scope>
    <source>
        <strain evidence="6 7">NRRL62584</strain>
    </source>
</reference>
<gene>
    <name evidence="6" type="ORF">CEP54_012174</name>
</gene>
<feature type="transmembrane region" description="Helical" evidence="5">
    <location>
        <begin position="182"/>
        <end position="207"/>
    </location>
</feature>
<feature type="transmembrane region" description="Helical" evidence="5">
    <location>
        <begin position="96"/>
        <end position="121"/>
    </location>
</feature>
<accession>A0A428PA26</accession>
<proteinExistence type="predicted"/>
<name>A0A428PA26_9HYPO</name>
<dbReference type="PANTHER" id="PTHR31465:SF8">
    <property type="entry name" value="DOMAIN PROTEIN, PUTATIVE (AFU_ORTHOLOGUE AFUA_6G14140)-RELATED"/>
    <property type="match status" value="1"/>
</dbReference>
<dbReference type="STRING" id="1325734.A0A428PA26"/>
<keyword evidence="3 5" id="KW-1133">Transmembrane helix</keyword>
<feature type="transmembrane region" description="Helical" evidence="5">
    <location>
        <begin position="65"/>
        <end position="84"/>
    </location>
</feature>
<dbReference type="GO" id="GO:0005886">
    <property type="term" value="C:plasma membrane"/>
    <property type="evidence" value="ECO:0007669"/>
    <property type="project" value="TreeGrafter"/>
</dbReference>
<feature type="transmembrane region" description="Helical" evidence="5">
    <location>
        <begin position="141"/>
        <end position="161"/>
    </location>
</feature>
<evidence type="ECO:0000256" key="5">
    <source>
        <dbReference type="SAM" id="Phobius"/>
    </source>
</evidence>
<feature type="transmembrane region" description="Helical" evidence="5">
    <location>
        <begin position="41"/>
        <end position="59"/>
    </location>
</feature>
<dbReference type="AlphaFoldDB" id="A0A428PA26"/>
<sequence>MSSNTTNPSAVFIPNFKTCDEVNEQCPVEAQMYGDYFTKAACIWFTLLYFTCFGTQLFYGWRAKTWSYAAWLGVGTVFEGMGYAARIVMCDDPWNFYAFLVQNLGLVLAPTFIAASISIIFKHLIDWYGAEWSLFRPKLLPWILVGSDMVSIVVQGTGGAVSSMASNKSGKEAKDLMDAGNGLLLGGTIFQVVNMVACGGIMLLYLWKRQQSLGRFRSRLGSGDPQDSGKSSNGRGQYDFEATLKVYIWSLVVAYNLIIVRCIYRSVEMASGWGSDIMKTEAIFITFESQILLTTVAVLTIFHPYVFFPVAGRGGISRARRSVQSDIQELRAMN</sequence>
<evidence type="ECO:0000313" key="6">
    <source>
        <dbReference type="EMBL" id="RSL49932.1"/>
    </source>
</evidence>
<dbReference type="OrthoDB" id="4521223at2759"/>
<evidence type="ECO:0000256" key="1">
    <source>
        <dbReference type="ARBA" id="ARBA00004141"/>
    </source>
</evidence>
<protein>
    <recommendedName>
        <fullName evidence="8">Sphingoid long-chain base transporter RSB1</fullName>
    </recommendedName>
</protein>
<feature type="transmembrane region" description="Helical" evidence="5">
    <location>
        <begin position="246"/>
        <end position="264"/>
    </location>
</feature>
<comment type="caution">
    <text evidence="6">The sequence shown here is derived from an EMBL/GenBank/DDBJ whole genome shotgun (WGS) entry which is preliminary data.</text>
</comment>
<dbReference type="InterPro" id="IPR007568">
    <property type="entry name" value="RTA1"/>
</dbReference>
<dbReference type="PANTHER" id="PTHR31465">
    <property type="entry name" value="PROTEIN RTA1-RELATED"/>
    <property type="match status" value="1"/>
</dbReference>
<keyword evidence="2 5" id="KW-0812">Transmembrane</keyword>
<dbReference type="Proteomes" id="UP000288168">
    <property type="component" value="Unassembled WGS sequence"/>
</dbReference>
<feature type="transmembrane region" description="Helical" evidence="5">
    <location>
        <begin position="285"/>
        <end position="308"/>
    </location>
</feature>
<evidence type="ECO:0000256" key="4">
    <source>
        <dbReference type="ARBA" id="ARBA00023136"/>
    </source>
</evidence>
<evidence type="ECO:0000256" key="3">
    <source>
        <dbReference type="ARBA" id="ARBA00022989"/>
    </source>
</evidence>
<evidence type="ECO:0000313" key="7">
    <source>
        <dbReference type="Proteomes" id="UP000288168"/>
    </source>
</evidence>
<dbReference type="Pfam" id="PF04479">
    <property type="entry name" value="RTA1"/>
    <property type="match status" value="1"/>
</dbReference>
<comment type="subcellular location">
    <subcellularLocation>
        <location evidence="1">Membrane</location>
        <topology evidence="1">Multi-pass membrane protein</topology>
    </subcellularLocation>
</comment>
<keyword evidence="4 5" id="KW-0472">Membrane</keyword>
<dbReference type="EMBL" id="NKCI01000171">
    <property type="protein sequence ID" value="RSL49932.1"/>
    <property type="molecule type" value="Genomic_DNA"/>
</dbReference>
<keyword evidence="7" id="KW-1185">Reference proteome</keyword>
<evidence type="ECO:0000256" key="2">
    <source>
        <dbReference type="ARBA" id="ARBA00022692"/>
    </source>
</evidence>